<dbReference type="PANTHER" id="PTHR30136">
    <property type="entry name" value="HELIX-TURN-HELIX TRANSCRIPTIONAL REGULATOR, ICLR FAMILY"/>
    <property type="match status" value="1"/>
</dbReference>
<evidence type="ECO:0000259" key="4">
    <source>
        <dbReference type="PROSITE" id="PS51077"/>
    </source>
</evidence>
<dbReference type="InterPro" id="IPR036388">
    <property type="entry name" value="WH-like_DNA-bd_sf"/>
</dbReference>
<dbReference type="Proteomes" id="UP000600565">
    <property type="component" value="Unassembled WGS sequence"/>
</dbReference>
<dbReference type="InterPro" id="IPR050707">
    <property type="entry name" value="HTH_MetabolicPath_Reg"/>
</dbReference>
<keyword evidence="3" id="KW-0804">Transcription</keyword>
<gene>
    <name evidence="6" type="ORF">H9632_06680</name>
</gene>
<protein>
    <submittedName>
        <fullName evidence="6">IclR family transcriptional regulator</fullName>
    </submittedName>
</protein>
<dbReference type="EMBL" id="JACSPW010000004">
    <property type="protein sequence ID" value="MBD8032748.1"/>
    <property type="molecule type" value="Genomic_DNA"/>
</dbReference>
<dbReference type="SMART" id="SM00346">
    <property type="entry name" value="HTH_ICLR"/>
    <property type="match status" value="1"/>
</dbReference>
<feature type="domain" description="IclR-ED" evidence="5">
    <location>
        <begin position="64"/>
        <end position="246"/>
    </location>
</feature>
<keyword evidence="7" id="KW-1185">Reference proteome</keyword>
<dbReference type="InterPro" id="IPR014757">
    <property type="entry name" value="Tscrpt_reg_IclR_C"/>
</dbReference>
<dbReference type="PROSITE" id="PS51077">
    <property type="entry name" value="HTH_ICLR"/>
    <property type="match status" value="1"/>
</dbReference>
<evidence type="ECO:0000256" key="3">
    <source>
        <dbReference type="ARBA" id="ARBA00023163"/>
    </source>
</evidence>
<dbReference type="Gene3D" id="1.10.10.10">
    <property type="entry name" value="Winged helix-like DNA-binding domain superfamily/Winged helix DNA-binding domain"/>
    <property type="match status" value="1"/>
</dbReference>
<sequence>MIASVSKMAQIIDLFFESESALSNKQIAEMLGLPVSSAHHFLKTMCKENILMQDKDRKYRLGWRILEWSNKVMYQQEMNEKVAPIAASLVNRYKGSVHVGMFDNGQVRFIFKSVSPHSDVLPTYIGVTRFPAHATSIGKVLLAYNPSFLKAVEHHGMEKFTENTITDIADLKVELKEIYKQGFAVSKGENETGTFGIAAPIKSYSGQVIAALNFVCDINYVQEHNYQLILNEVIRSAQTISREIGYITI</sequence>
<dbReference type="Pfam" id="PF01614">
    <property type="entry name" value="IclR_C"/>
    <property type="match status" value="1"/>
</dbReference>
<dbReference type="Gene3D" id="3.30.450.40">
    <property type="match status" value="1"/>
</dbReference>
<feature type="domain" description="HTH iclR-type" evidence="4">
    <location>
        <begin position="2"/>
        <end position="63"/>
    </location>
</feature>
<dbReference type="InterPro" id="IPR029016">
    <property type="entry name" value="GAF-like_dom_sf"/>
</dbReference>
<proteinExistence type="predicted"/>
<dbReference type="Pfam" id="PF09339">
    <property type="entry name" value="HTH_IclR"/>
    <property type="match status" value="1"/>
</dbReference>
<keyword evidence="1" id="KW-0805">Transcription regulation</keyword>
<dbReference type="PANTHER" id="PTHR30136:SF35">
    <property type="entry name" value="HTH-TYPE TRANSCRIPTIONAL REGULATOR RV1719"/>
    <property type="match status" value="1"/>
</dbReference>
<evidence type="ECO:0000256" key="1">
    <source>
        <dbReference type="ARBA" id="ARBA00023015"/>
    </source>
</evidence>
<name>A0ABR8XLC9_9BACL</name>
<dbReference type="InterPro" id="IPR005471">
    <property type="entry name" value="Tscrpt_reg_IclR_N"/>
</dbReference>
<dbReference type="SUPFAM" id="SSF55781">
    <property type="entry name" value="GAF domain-like"/>
    <property type="match status" value="1"/>
</dbReference>
<reference evidence="6 7" key="1">
    <citation type="submission" date="2020-08" db="EMBL/GenBank/DDBJ databases">
        <title>A Genomic Blueprint of the Chicken Gut Microbiome.</title>
        <authorList>
            <person name="Gilroy R."/>
            <person name="Ravi A."/>
            <person name="Getino M."/>
            <person name="Pursley I."/>
            <person name="Horton D.L."/>
            <person name="Alikhan N.-F."/>
            <person name="Baker D."/>
            <person name="Gharbi K."/>
            <person name="Hall N."/>
            <person name="Watson M."/>
            <person name="Adriaenssens E.M."/>
            <person name="Foster-Nyarko E."/>
            <person name="Jarju S."/>
            <person name="Secka A."/>
            <person name="Antonio M."/>
            <person name="Oren A."/>
            <person name="Chaudhuri R."/>
            <person name="La Ragione R.M."/>
            <person name="Hildebrand F."/>
            <person name="Pallen M.J."/>
        </authorList>
    </citation>
    <scope>NUCLEOTIDE SEQUENCE [LARGE SCALE GENOMIC DNA]</scope>
    <source>
        <strain evidence="6 7">Sa1YVA6</strain>
    </source>
</reference>
<keyword evidence="2" id="KW-0238">DNA-binding</keyword>
<dbReference type="InterPro" id="IPR036390">
    <property type="entry name" value="WH_DNA-bd_sf"/>
</dbReference>
<accession>A0ABR8XLC9</accession>
<dbReference type="SUPFAM" id="SSF46785">
    <property type="entry name" value="Winged helix' DNA-binding domain"/>
    <property type="match status" value="1"/>
</dbReference>
<dbReference type="RefSeq" id="WP_191703332.1">
    <property type="nucleotide sequence ID" value="NZ_JACSPW010000004.1"/>
</dbReference>
<comment type="caution">
    <text evidence="6">The sequence shown here is derived from an EMBL/GenBank/DDBJ whole genome shotgun (WGS) entry which is preliminary data.</text>
</comment>
<organism evidence="6 7">
    <name type="scientific">Solibacillus merdavium</name>
    <dbReference type="NCBI Taxonomy" id="2762218"/>
    <lineage>
        <taxon>Bacteria</taxon>
        <taxon>Bacillati</taxon>
        <taxon>Bacillota</taxon>
        <taxon>Bacilli</taxon>
        <taxon>Bacillales</taxon>
        <taxon>Caryophanaceae</taxon>
        <taxon>Solibacillus</taxon>
    </lineage>
</organism>
<evidence type="ECO:0000256" key="2">
    <source>
        <dbReference type="ARBA" id="ARBA00023125"/>
    </source>
</evidence>
<evidence type="ECO:0000313" key="6">
    <source>
        <dbReference type="EMBL" id="MBD8032748.1"/>
    </source>
</evidence>
<evidence type="ECO:0000313" key="7">
    <source>
        <dbReference type="Proteomes" id="UP000600565"/>
    </source>
</evidence>
<dbReference type="PROSITE" id="PS51078">
    <property type="entry name" value="ICLR_ED"/>
    <property type="match status" value="1"/>
</dbReference>
<evidence type="ECO:0000259" key="5">
    <source>
        <dbReference type="PROSITE" id="PS51078"/>
    </source>
</evidence>